<reference evidence="2" key="1">
    <citation type="submission" date="2025-08" db="UniProtKB">
        <authorList>
            <consortium name="RefSeq"/>
        </authorList>
    </citation>
    <scope>IDENTIFICATION</scope>
    <source>
        <tissue evidence="2">Whole organism</tissue>
    </source>
</reference>
<dbReference type="GeneID" id="127749929"/>
<protein>
    <submittedName>
        <fullName evidence="2">Uncharacterized protein LOC127749929</fullName>
    </submittedName>
</protein>
<name>A0A9C6U240_FRAOC</name>
<accession>A0A9C6U240</accession>
<sequence>MAEGPNAAQEQTETQNFFKRYNSENQNSVPTYMPISKLPLFLYFQLTSIGPFTTSVGPTARVQCKIQDDQEVFFFLNRIGFAKFTNPAEIQLLQNCITETSSPFVFIAKTTRAPRVVFVPFSEEINEQYITKSKVRISKIPEGVPNQMKFI</sequence>
<dbReference type="KEGG" id="foc:127749929"/>
<organism evidence="1 2">
    <name type="scientific">Frankliniella occidentalis</name>
    <name type="common">Western flower thrips</name>
    <name type="synonym">Euthrips occidentalis</name>
    <dbReference type="NCBI Taxonomy" id="133901"/>
    <lineage>
        <taxon>Eukaryota</taxon>
        <taxon>Metazoa</taxon>
        <taxon>Ecdysozoa</taxon>
        <taxon>Arthropoda</taxon>
        <taxon>Hexapoda</taxon>
        <taxon>Insecta</taxon>
        <taxon>Pterygota</taxon>
        <taxon>Neoptera</taxon>
        <taxon>Paraneoptera</taxon>
        <taxon>Thysanoptera</taxon>
        <taxon>Terebrantia</taxon>
        <taxon>Thripoidea</taxon>
        <taxon>Thripidae</taxon>
        <taxon>Frankliniella</taxon>
    </lineage>
</organism>
<dbReference type="RefSeq" id="XP_052125996.1">
    <property type="nucleotide sequence ID" value="XM_052270036.1"/>
</dbReference>
<dbReference type="Proteomes" id="UP000504606">
    <property type="component" value="Unplaced"/>
</dbReference>
<keyword evidence="1" id="KW-1185">Reference proteome</keyword>
<dbReference type="AlphaFoldDB" id="A0A9C6U240"/>
<gene>
    <name evidence="2" type="primary">LOC127749929</name>
</gene>
<evidence type="ECO:0000313" key="1">
    <source>
        <dbReference type="Proteomes" id="UP000504606"/>
    </source>
</evidence>
<evidence type="ECO:0000313" key="2">
    <source>
        <dbReference type="RefSeq" id="XP_052125996.1"/>
    </source>
</evidence>
<proteinExistence type="predicted"/>